<feature type="region of interest" description="Disordered" evidence="1">
    <location>
        <begin position="463"/>
        <end position="592"/>
    </location>
</feature>
<accession>A0A9W4E8E3</accession>
<feature type="compositionally biased region" description="Low complexity" evidence="1">
    <location>
        <begin position="550"/>
        <end position="566"/>
    </location>
</feature>
<evidence type="ECO:0000313" key="2">
    <source>
        <dbReference type="EMBL" id="CAG6395291.1"/>
    </source>
</evidence>
<feature type="region of interest" description="Disordered" evidence="1">
    <location>
        <begin position="613"/>
        <end position="704"/>
    </location>
</feature>
<protein>
    <recommendedName>
        <fullName evidence="4">WXG100 family type VII secretion target</fullName>
    </recommendedName>
</protein>
<feature type="region of interest" description="Disordered" evidence="1">
    <location>
        <begin position="218"/>
        <end position="288"/>
    </location>
</feature>
<feature type="compositionally biased region" description="Acidic residues" evidence="1">
    <location>
        <begin position="656"/>
        <end position="668"/>
    </location>
</feature>
<sequence length="704" mass="68404">MVDYNSGGFVEDGNGVIFGNPDGTSNGSVADYDTWDWKQIKAAICGMASGPVTPENMTHARDVANPQSLQDAAVIFHHVQRVLEGVAKSLVDQTAALAGDDGPWKGGAADSFVVMTTNFSNQVKANAAVLSGGSTGYDSVPQQLADNAAALQSAQNKIVEIESWYVQQAINMGVSSSGTTVSVSQAQGVVPMMNQDMRSVLKSLASAYQVTVDKIITPVPVKPPTSGGGDPGGGNPSGIDPGGVDPSGIDPGGVDPSGLDLGGGDPGSGGLAGMPGGPDPQSLAGLSAMPDTGIDTGVGAGGGIGDLGGGPGPLGGAAAFPAGLDVTGGSGFDGTGFDGAGNGGFDPSALDNAINPSAYRGLAGLAGLGGLGGLGGLAGLGGLGGLGTRRFAAADEALDGMSTADPAAFGGTGLGEDRAAALADGLAEERANALGDGLAGELATESGMPSGLATSAGMPYMPGMGGGMGAPGGGRDAAGERTDASGLLDPSAEPWEGEETTGSDEAGSPEGSLPGVPYLAGFGAPDTAARTAGVRRAGEDREGGGERTRTAAAPVAAGPAGQPLPGDESSAALPRPGSAGGGGGGEEDISAWEVGAAGAGAFVPLLWALPAEQGAASGSEAEEGGEAGEPLSTWQPERRAPGASSSVSAVQPLTFSEEEPEEEAEEPPAQEPAEGGETGRGIADLLVQEESAWGAVPGRPTTAL</sequence>
<dbReference type="EMBL" id="CAJSLV010000060">
    <property type="protein sequence ID" value="CAG6395291.1"/>
    <property type="molecule type" value="Genomic_DNA"/>
</dbReference>
<dbReference type="AlphaFoldDB" id="A0A9W4E8E3"/>
<proteinExistence type="predicted"/>
<dbReference type="RefSeq" id="WP_251492302.1">
    <property type="nucleotide sequence ID" value="NZ_CAJSLV010000060.1"/>
</dbReference>
<feature type="compositionally biased region" description="Gly residues" evidence="1">
    <location>
        <begin position="260"/>
        <end position="276"/>
    </location>
</feature>
<evidence type="ECO:0008006" key="4">
    <source>
        <dbReference type="Google" id="ProtNLM"/>
    </source>
</evidence>
<gene>
    <name evidence="2" type="ORF">SCOCK_300100</name>
</gene>
<feature type="compositionally biased region" description="Gly residues" evidence="1">
    <location>
        <begin position="226"/>
        <end position="236"/>
    </location>
</feature>
<keyword evidence="3" id="KW-1185">Reference proteome</keyword>
<evidence type="ECO:0000313" key="3">
    <source>
        <dbReference type="Proteomes" id="UP001152519"/>
    </source>
</evidence>
<reference evidence="2" key="1">
    <citation type="submission" date="2021-05" db="EMBL/GenBank/DDBJ databases">
        <authorList>
            <person name="Arsene-Ploetze F."/>
        </authorList>
    </citation>
    <scope>NUCLEOTIDE SEQUENCE</scope>
    <source>
        <strain evidence="2">DSM 42138</strain>
    </source>
</reference>
<feature type="compositionally biased region" description="Basic and acidic residues" evidence="1">
    <location>
        <begin position="536"/>
        <end position="549"/>
    </location>
</feature>
<evidence type="ECO:0000256" key="1">
    <source>
        <dbReference type="SAM" id="MobiDB-lite"/>
    </source>
</evidence>
<feature type="compositionally biased region" description="Polar residues" evidence="1">
    <location>
        <begin position="643"/>
        <end position="654"/>
    </location>
</feature>
<comment type="caution">
    <text evidence="2">The sequence shown here is derived from an EMBL/GenBank/DDBJ whole genome shotgun (WGS) entry which is preliminary data.</text>
</comment>
<dbReference type="Proteomes" id="UP001152519">
    <property type="component" value="Unassembled WGS sequence"/>
</dbReference>
<organism evidence="2 3">
    <name type="scientific">Actinacidiphila cocklensis</name>
    <dbReference type="NCBI Taxonomy" id="887465"/>
    <lineage>
        <taxon>Bacteria</taxon>
        <taxon>Bacillati</taxon>
        <taxon>Actinomycetota</taxon>
        <taxon>Actinomycetes</taxon>
        <taxon>Kitasatosporales</taxon>
        <taxon>Streptomycetaceae</taxon>
        <taxon>Actinacidiphila</taxon>
    </lineage>
</organism>
<name>A0A9W4E8E3_9ACTN</name>
<feature type="compositionally biased region" description="Gly residues" evidence="1">
    <location>
        <begin position="463"/>
        <end position="476"/>
    </location>
</feature>